<gene>
    <name evidence="1" type="ORF">AFA91_32880</name>
</gene>
<dbReference type="AlphaFoldDB" id="A0A0K0XES3"/>
<organism evidence="1 2">
    <name type="scientific">Mycolicibacterium goodii</name>
    <name type="common">Mycobacterium goodii</name>
    <dbReference type="NCBI Taxonomy" id="134601"/>
    <lineage>
        <taxon>Bacteria</taxon>
        <taxon>Bacillati</taxon>
        <taxon>Actinomycetota</taxon>
        <taxon>Actinomycetes</taxon>
        <taxon>Mycobacteriales</taxon>
        <taxon>Mycobacteriaceae</taxon>
        <taxon>Mycolicibacterium</taxon>
    </lineage>
</organism>
<dbReference type="RefSeq" id="WP_049748360.1">
    <property type="nucleotide sequence ID" value="NZ_CP012150.1"/>
</dbReference>
<dbReference type="OrthoDB" id="4762704at2"/>
<name>A0A0K0XES3_MYCGD</name>
<dbReference type="STRING" id="134601.AFA91_32880"/>
<dbReference type="EMBL" id="CP012150">
    <property type="protein sequence ID" value="AKS35914.1"/>
    <property type="molecule type" value="Genomic_DNA"/>
</dbReference>
<reference evidence="1 2" key="1">
    <citation type="submission" date="2015-07" db="EMBL/GenBank/DDBJ databases">
        <title>Complete genome sequence of Mycobacterium goodii X7B, a facultative thermophilic biodesulfurizing bacterium.</title>
        <authorList>
            <person name="Yu B."/>
            <person name="Li F."/>
            <person name="Xu P."/>
        </authorList>
    </citation>
    <scope>NUCLEOTIDE SEQUENCE [LARGE SCALE GENOMIC DNA]</scope>
    <source>
        <strain evidence="1 2">X7B</strain>
    </source>
</reference>
<dbReference type="Proteomes" id="UP000062255">
    <property type="component" value="Chromosome"/>
</dbReference>
<sequence>MNAGEVSPEHSRKLVSALTVARRVSDELQLKSMVLGYNVIGEAGIKLDPGADPYIDFRVWRVDQHQQTGSGQTFSSVDEVETYLTYLASLPVYCLDLVGNVAMKIVSENHTPFTVVTDPVTGHEFYLRTVDLETIHQLRVHSDEPPPVGNWYRLPE</sequence>
<accession>A0A0K0XES3</accession>
<dbReference type="PATRIC" id="fig|134601.6.peg.6809"/>
<evidence type="ECO:0000313" key="1">
    <source>
        <dbReference type="EMBL" id="AKS35914.1"/>
    </source>
</evidence>
<dbReference type="KEGG" id="mgo:AFA91_32880"/>
<protein>
    <submittedName>
        <fullName evidence="1">Uncharacterized protein</fullName>
    </submittedName>
</protein>
<proteinExistence type="predicted"/>
<evidence type="ECO:0000313" key="2">
    <source>
        <dbReference type="Proteomes" id="UP000062255"/>
    </source>
</evidence>